<dbReference type="InterPro" id="IPR036388">
    <property type="entry name" value="WH-like_DNA-bd_sf"/>
</dbReference>
<organism evidence="4 5">
    <name type="scientific">Parerythrobacter lacustris</name>
    <dbReference type="NCBI Taxonomy" id="2969984"/>
    <lineage>
        <taxon>Bacteria</taxon>
        <taxon>Pseudomonadati</taxon>
        <taxon>Pseudomonadota</taxon>
        <taxon>Alphaproteobacteria</taxon>
        <taxon>Sphingomonadales</taxon>
        <taxon>Erythrobacteraceae</taxon>
        <taxon>Parerythrobacter</taxon>
    </lineage>
</organism>
<feature type="domain" description="OmpR/PhoB-type" evidence="3">
    <location>
        <begin position="2"/>
        <end position="101"/>
    </location>
</feature>
<evidence type="ECO:0000259" key="3">
    <source>
        <dbReference type="PROSITE" id="PS51755"/>
    </source>
</evidence>
<gene>
    <name evidence="4" type="ORF">NSO95_02215</name>
</gene>
<dbReference type="Gene3D" id="1.10.10.10">
    <property type="entry name" value="Winged helix-like DNA-binding domain superfamily/Winged helix DNA-binding domain"/>
    <property type="match status" value="1"/>
</dbReference>
<dbReference type="InterPro" id="IPR001867">
    <property type="entry name" value="OmpR/PhoB-type_DNA-bd"/>
</dbReference>
<sequence>MPRQILAGPILLDLFHRDARVGRDWLRLHPREFGLLWHLAEHPFVPHSKMDLLRDVWRLDHDPETNRVAVTVARVRAKLSLFGFAHLIATDLHRRAYFLACDAHAVASG</sequence>
<dbReference type="EMBL" id="JANKHH010000001">
    <property type="protein sequence ID" value="MCR2832750.1"/>
    <property type="molecule type" value="Genomic_DNA"/>
</dbReference>
<comment type="caution">
    <text evidence="4">The sequence shown here is derived from an EMBL/GenBank/DDBJ whole genome shotgun (WGS) entry which is preliminary data.</text>
</comment>
<dbReference type="PROSITE" id="PS51755">
    <property type="entry name" value="OMPR_PHOB"/>
    <property type="match status" value="1"/>
</dbReference>
<evidence type="ECO:0000256" key="2">
    <source>
        <dbReference type="PROSITE-ProRule" id="PRU01091"/>
    </source>
</evidence>
<reference evidence="4 5" key="1">
    <citation type="submission" date="2022-08" db="EMBL/GenBank/DDBJ databases">
        <title>Polyphasic taxonomy analysis of Qipengyuania sp.RS5-5.</title>
        <authorList>
            <person name="Xamxidin M."/>
            <person name="Wu M."/>
        </authorList>
    </citation>
    <scope>NUCLEOTIDE SEQUENCE [LARGE SCALE GENOMIC DNA]</scope>
    <source>
        <strain evidence="4 5">RS5-5</strain>
    </source>
</reference>
<dbReference type="RefSeq" id="WP_257594507.1">
    <property type="nucleotide sequence ID" value="NZ_JANKHH010000001.1"/>
</dbReference>
<keyword evidence="1 2" id="KW-0238">DNA-binding</keyword>
<evidence type="ECO:0000313" key="4">
    <source>
        <dbReference type="EMBL" id="MCR2832750.1"/>
    </source>
</evidence>
<dbReference type="SMART" id="SM00862">
    <property type="entry name" value="Trans_reg_C"/>
    <property type="match status" value="1"/>
</dbReference>
<feature type="DNA-binding region" description="OmpR/PhoB-type" evidence="2">
    <location>
        <begin position="2"/>
        <end position="101"/>
    </location>
</feature>
<dbReference type="SUPFAM" id="SSF46894">
    <property type="entry name" value="C-terminal effector domain of the bipartite response regulators"/>
    <property type="match status" value="1"/>
</dbReference>
<dbReference type="Proteomes" id="UP001206067">
    <property type="component" value="Unassembled WGS sequence"/>
</dbReference>
<dbReference type="Pfam" id="PF00486">
    <property type="entry name" value="Trans_reg_C"/>
    <property type="match status" value="1"/>
</dbReference>
<evidence type="ECO:0000256" key="1">
    <source>
        <dbReference type="ARBA" id="ARBA00023125"/>
    </source>
</evidence>
<accession>A0ABT1XM58</accession>
<evidence type="ECO:0000313" key="5">
    <source>
        <dbReference type="Proteomes" id="UP001206067"/>
    </source>
</evidence>
<proteinExistence type="predicted"/>
<name>A0ABT1XM58_9SPHN</name>
<keyword evidence="5" id="KW-1185">Reference proteome</keyword>
<dbReference type="InterPro" id="IPR016032">
    <property type="entry name" value="Sig_transdc_resp-reg_C-effctor"/>
</dbReference>
<protein>
    <submittedName>
        <fullName evidence="4">Winged helix-turn-helix domain-containing protein</fullName>
    </submittedName>
</protein>
<dbReference type="CDD" id="cd00383">
    <property type="entry name" value="trans_reg_C"/>
    <property type="match status" value="1"/>
</dbReference>